<dbReference type="EMBL" id="CP013235">
    <property type="protein sequence ID" value="AMP07906.1"/>
    <property type="molecule type" value="Genomic_DNA"/>
</dbReference>
<keyword evidence="3" id="KW-1185">Reference proteome</keyword>
<dbReference type="Proteomes" id="UP000071778">
    <property type="component" value="Chromosome"/>
</dbReference>
<evidence type="ECO:0000256" key="1">
    <source>
        <dbReference type="SAM" id="MobiDB-lite"/>
    </source>
</evidence>
<evidence type="ECO:0000313" key="2">
    <source>
        <dbReference type="EMBL" id="AMP07906.1"/>
    </source>
</evidence>
<sequence length="241" mass="27163">MTNALIVKAANLIRNGDIAGAEFALVSLAETEGDYALVAALDTLPPKDLLAVIREYDTSKESVVNLLVTPEQFARAVVMERLYGDHSHVRLRGMVNAVLFRDETQTGDFIEAIGDVDGGCEALVDYLSERDEEVVHFVTYDTFNVNRTEEGDEVDKAEVSDRDWKELTWLLKHEHPDMFEQIWPVLKKRMKERLRREAELEMLEQQQLDQADHAEPSEQPSRKTAVKPTPGAVDPGEESAL</sequence>
<reference evidence="2 3" key="1">
    <citation type="submission" date="2015-11" db="EMBL/GenBank/DDBJ databases">
        <title>Exploring the genomic traits of fungus-feeding bacterial genus Collimonas.</title>
        <authorList>
            <person name="Song C."/>
            <person name="Schmidt R."/>
            <person name="de Jager V."/>
            <person name="Krzyzanowska D."/>
            <person name="Jongedijk E."/>
            <person name="Cankar K."/>
            <person name="Beekwilder J."/>
            <person name="van Veen A."/>
            <person name="de Boer W."/>
            <person name="van Veen J.A."/>
            <person name="Garbeva P."/>
        </authorList>
    </citation>
    <scope>NUCLEOTIDE SEQUENCE [LARGE SCALE GENOMIC DNA]</scope>
    <source>
        <strain evidence="2 3">Ter282</strain>
    </source>
</reference>
<evidence type="ECO:0000313" key="3">
    <source>
        <dbReference type="Proteomes" id="UP000071778"/>
    </source>
</evidence>
<dbReference type="OrthoDB" id="9178541at2"/>
<dbReference type="PATRIC" id="fig|279058.17.peg.89"/>
<proteinExistence type="predicted"/>
<dbReference type="RefSeq" id="WP_061531843.1">
    <property type="nucleotide sequence ID" value="NZ_CP013233.1"/>
</dbReference>
<protein>
    <submittedName>
        <fullName evidence="2">Uncharacterized protein</fullName>
    </submittedName>
</protein>
<gene>
    <name evidence="2" type="ORF">CAter282_0082</name>
</gene>
<dbReference type="AlphaFoldDB" id="A0A127PK94"/>
<feature type="region of interest" description="Disordered" evidence="1">
    <location>
        <begin position="201"/>
        <end position="241"/>
    </location>
</feature>
<accession>A0A127PK94</accession>
<organism evidence="2 3">
    <name type="scientific">Collimonas arenae</name>
    <dbReference type="NCBI Taxonomy" id="279058"/>
    <lineage>
        <taxon>Bacteria</taxon>
        <taxon>Pseudomonadati</taxon>
        <taxon>Pseudomonadota</taxon>
        <taxon>Betaproteobacteria</taxon>
        <taxon>Burkholderiales</taxon>
        <taxon>Oxalobacteraceae</taxon>
        <taxon>Collimonas</taxon>
    </lineage>
</organism>
<name>A0A127PK94_9BURK</name>